<evidence type="ECO:0000313" key="3">
    <source>
        <dbReference type="EMBL" id="AZG35046.1"/>
    </source>
</evidence>
<keyword evidence="5" id="KW-1185">Reference proteome</keyword>
<proteinExistence type="predicted"/>
<dbReference type="KEGG" id="spsr:EGC80_09005"/>
<accession>A0A3N4E4K9</accession>
<dbReference type="Gene3D" id="2.40.50.100">
    <property type="match status" value="1"/>
</dbReference>
<evidence type="ECO:0000256" key="2">
    <source>
        <dbReference type="SAM" id="SignalP"/>
    </source>
</evidence>
<dbReference type="EMBL" id="CP034073">
    <property type="protein sequence ID" value="AZG35046.1"/>
    <property type="molecule type" value="Genomic_DNA"/>
</dbReference>
<name>A0A3N4E4K9_9GAMM</name>
<dbReference type="EMBL" id="RKKB01000002">
    <property type="protein sequence ID" value="RPA33155.1"/>
    <property type="molecule type" value="Genomic_DNA"/>
</dbReference>
<feature type="signal peptide" evidence="2">
    <location>
        <begin position="1"/>
        <end position="23"/>
    </location>
</feature>
<dbReference type="OrthoDB" id="5757429at2"/>
<reference evidence="4" key="3">
    <citation type="submission" date="2018-11" db="EMBL/GenBank/DDBJ databases">
        <authorList>
            <person name="Hwang Y.J."/>
            <person name="Hwang C.Y."/>
        </authorList>
    </citation>
    <scope>NUCLEOTIDE SEQUENCE</scope>
    <source>
        <strain evidence="4">R106</strain>
    </source>
</reference>
<dbReference type="Proteomes" id="UP000278855">
    <property type="component" value="Unassembled WGS sequence"/>
</dbReference>
<feature type="chain" id="PRO_5018244209" evidence="2">
    <location>
        <begin position="24"/>
        <end position="343"/>
    </location>
</feature>
<dbReference type="GO" id="GO:0030313">
    <property type="term" value="C:cell envelope"/>
    <property type="evidence" value="ECO:0007669"/>
    <property type="project" value="TreeGrafter"/>
</dbReference>
<dbReference type="PANTHER" id="PTHR30097:SF4">
    <property type="entry name" value="SLR6042 PROTEIN"/>
    <property type="match status" value="1"/>
</dbReference>
<dbReference type="PANTHER" id="PTHR30097">
    <property type="entry name" value="CATION EFFLUX SYSTEM PROTEIN CUSB"/>
    <property type="match status" value="1"/>
</dbReference>
<reference evidence="3 5" key="1">
    <citation type="submission" date="2018-11" db="EMBL/GenBank/DDBJ databases">
        <title>Shewanella sp. M2.</title>
        <authorList>
            <person name="Hwang Y.J."/>
            <person name="Hwang C.Y."/>
        </authorList>
    </citation>
    <scope>NUCLEOTIDE SEQUENCE [LARGE SCALE GENOMIC DNA]</scope>
    <source>
        <strain evidence="3 5">M2</strain>
    </source>
</reference>
<evidence type="ECO:0000256" key="1">
    <source>
        <dbReference type="ARBA" id="ARBA00022448"/>
    </source>
</evidence>
<sequence>MMAKFGASFLCISICFSASFASAESISLAELGSLELSYIQPRKVASYEGSSLPAQIERLPGNDYWVSTPENIQQVTFLVGQGQIVTKGRAIVRLTGPEVFHFLAQIEAAKSLYQLAKQRYDRNKPLLNNGSISTDKWREISQDYFSTHLEYEHMQHFMEMVQSIDADTESLVVMAPVAGIVNLNHLNSPYTAGAQLFSLVPTDSIRVKVNVPMSQSTSLSAVNINQCHIAIDEVSAIADGVFLTAWSMPVPQECNLLLGQQITAIPEYQKAVYLLPKNSVFSWQQESQIFIQTTQTLSALSIDILGSTPDEYIVASDQDLSQIQVLSQSVAAVKGILLGLGGE</sequence>
<dbReference type="Proteomes" id="UP000273778">
    <property type="component" value="Chromosome"/>
</dbReference>
<evidence type="ECO:0000313" key="6">
    <source>
        <dbReference type="Proteomes" id="UP000278855"/>
    </source>
</evidence>
<reference evidence="6" key="2">
    <citation type="submission" date="2018-11" db="EMBL/GenBank/DDBJ databases">
        <title>Shewanella sp. R106.</title>
        <authorList>
            <person name="Hwang Y.J."/>
            <person name="Hwang C.Y."/>
        </authorList>
    </citation>
    <scope>NUCLEOTIDE SEQUENCE [LARGE SCALE GENOMIC DNA]</scope>
    <source>
        <strain evidence="6">R106</strain>
    </source>
</reference>
<dbReference type="RefSeq" id="WP_124012380.1">
    <property type="nucleotide sequence ID" value="NZ_CP034073.1"/>
</dbReference>
<dbReference type="AlphaFoldDB" id="A0A3N4E4K9"/>
<dbReference type="InterPro" id="IPR051909">
    <property type="entry name" value="MFP_Cation_Efflux"/>
</dbReference>
<keyword evidence="1" id="KW-0813">Transport</keyword>
<protein>
    <submittedName>
        <fullName evidence="4">Membrane fusion-like protein</fullName>
    </submittedName>
</protein>
<evidence type="ECO:0000313" key="5">
    <source>
        <dbReference type="Proteomes" id="UP000273778"/>
    </source>
</evidence>
<evidence type="ECO:0000313" key="4">
    <source>
        <dbReference type="EMBL" id="RPA33155.1"/>
    </source>
</evidence>
<dbReference type="GO" id="GO:0060003">
    <property type="term" value="P:copper ion export"/>
    <property type="evidence" value="ECO:0007669"/>
    <property type="project" value="TreeGrafter"/>
</dbReference>
<dbReference type="GO" id="GO:0015679">
    <property type="term" value="P:plasma membrane copper ion transport"/>
    <property type="evidence" value="ECO:0007669"/>
    <property type="project" value="TreeGrafter"/>
</dbReference>
<organism evidence="4 6">
    <name type="scientific">Shewanella psychromarinicola</name>
    <dbReference type="NCBI Taxonomy" id="2487742"/>
    <lineage>
        <taxon>Bacteria</taxon>
        <taxon>Pseudomonadati</taxon>
        <taxon>Pseudomonadota</taxon>
        <taxon>Gammaproteobacteria</taxon>
        <taxon>Alteromonadales</taxon>
        <taxon>Shewanellaceae</taxon>
        <taxon>Shewanella</taxon>
    </lineage>
</organism>
<dbReference type="Gene3D" id="1.10.287.470">
    <property type="entry name" value="Helix hairpin bin"/>
    <property type="match status" value="1"/>
</dbReference>
<gene>
    <name evidence="4" type="ORF">EGC77_07335</name>
    <name evidence="3" type="ORF">EGC80_09005</name>
</gene>
<dbReference type="Gene3D" id="2.40.30.170">
    <property type="match status" value="1"/>
</dbReference>
<dbReference type="SUPFAM" id="SSF111369">
    <property type="entry name" value="HlyD-like secretion proteins"/>
    <property type="match status" value="1"/>
</dbReference>
<keyword evidence="2" id="KW-0732">Signal</keyword>